<evidence type="ECO:0000256" key="5">
    <source>
        <dbReference type="ARBA" id="ARBA00022737"/>
    </source>
</evidence>
<dbReference type="GO" id="GO:0003785">
    <property type="term" value="F:actin monomer binding"/>
    <property type="evidence" value="ECO:0000318"/>
    <property type="project" value="GO_Central"/>
</dbReference>
<keyword evidence="5" id="KW-0677">Repeat</keyword>
<dbReference type="SMART" id="SM00102">
    <property type="entry name" value="ADF"/>
    <property type="match status" value="2"/>
</dbReference>
<dbReference type="PROSITE" id="PS51263">
    <property type="entry name" value="ADF_H"/>
    <property type="match status" value="2"/>
</dbReference>
<dbReference type="GeneID" id="10509286"/>
<feature type="domain" description="ADF-H" evidence="12">
    <location>
        <begin position="176"/>
        <end position="316"/>
    </location>
</feature>
<dbReference type="CDD" id="cd11284">
    <property type="entry name" value="ADF_Twf-C_like"/>
    <property type="match status" value="1"/>
</dbReference>
<dbReference type="RefSeq" id="XP_003283423.1">
    <property type="nucleotide sequence ID" value="XM_003283375.1"/>
</dbReference>
<dbReference type="InParanoid" id="F0Z7K0"/>
<name>F0Z7K0_DICPU</name>
<keyword evidence="7" id="KW-0206">Cytoskeleton</keyword>
<evidence type="ECO:0000256" key="4">
    <source>
        <dbReference type="ARBA" id="ARBA00022490"/>
    </source>
</evidence>
<dbReference type="AlphaFoldDB" id="F0Z7K0"/>
<dbReference type="STRING" id="5786.F0Z7K0"/>
<evidence type="ECO:0000259" key="12">
    <source>
        <dbReference type="PROSITE" id="PS51263"/>
    </source>
</evidence>
<dbReference type="VEuPathDB" id="AmoebaDB:DICPUDRAFT_44803"/>
<evidence type="ECO:0000256" key="1">
    <source>
        <dbReference type="ARBA" id="ARBA00004245"/>
    </source>
</evidence>
<evidence type="ECO:0000256" key="10">
    <source>
        <dbReference type="ARBA" id="ARBA00069496"/>
    </source>
</evidence>
<keyword evidence="6" id="KW-0009">Actin-binding</keyword>
<evidence type="ECO:0000256" key="9">
    <source>
        <dbReference type="ARBA" id="ARBA00056419"/>
    </source>
</evidence>
<evidence type="ECO:0000256" key="8">
    <source>
        <dbReference type="ARBA" id="ARBA00038532"/>
    </source>
</evidence>
<accession>F0Z7K0</accession>
<dbReference type="GO" id="GO:0030042">
    <property type="term" value="P:actin filament depolymerization"/>
    <property type="evidence" value="ECO:0000318"/>
    <property type="project" value="GO_Central"/>
</dbReference>
<dbReference type="OMA" id="YLFKHTH"/>
<dbReference type="FunCoup" id="F0Z7K0">
    <property type="interactions" value="329"/>
</dbReference>
<evidence type="ECO:0000313" key="13">
    <source>
        <dbReference type="EMBL" id="EGC40074.1"/>
    </source>
</evidence>
<proteinExistence type="inferred from homology"/>
<evidence type="ECO:0000313" key="14">
    <source>
        <dbReference type="Proteomes" id="UP000001064"/>
    </source>
</evidence>
<dbReference type="eggNOG" id="KOG1747">
    <property type="taxonomic scope" value="Eukaryota"/>
</dbReference>
<organism evidence="13 14">
    <name type="scientific">Dictyostelium purpureum</name>
    <name type="common">Slime mold</name>
    <dbReference type="NCBI Taxonomy" id="5786"/>
    <lineage>
        <taxon>Eukaryota</taxon>
        <taxon>Amoebozoa</taxon>
        <taxon>Evosea</taxon>
        <taxon>Eumycetozoa</taxon>
        <taxon>Dictyostelia</taxon>
        <taxon>Dictyosteliales</taxon>
        <taxon>Dictyosteliaceae</taxon>
        <taxon>Dictyostelium</taxon>
    </lineage>
</organism>
<comment type="function">
    <text evidence="9">Actin-binding protein involved in motile and morphological processes. Inhibits actin polymerization, likely by sequestering G-actin.</text>
</comment>
<dbReference type="Pfam" id="PF00241">
    <property type="entry name" value="Cofilin_ADF"/>
    <property type="match status" value="2"/>
</dbReference>
<feature type="domain" description="ADF-H" evidence="12">
    <location>
        <begin position="4"/>
        <end position="140"/>
    </location>
</feature>
<protein>
    <recommendedName>
        <fullName evidence="10">Twinfilin</fullName>
    </recommendedName>
</protein>
<sequence length="339" mass="38204">MSHSSGIPASPELIQIFGQAQQDNTRYIKVVIKDDQLVVEAKSDISGDFESDLDSVPSVLDKASPCYILYKRDDKSIELTGYNWIFMFYVPDIAKVREKMTYASTRANLKRELGASHFVDEIYSSKTDDFNKKGYQQHKRHQESEAPLTWDEMQRNDEREGGLFVGGGGNGMHVHGISFPVEDKALSAINDFVGKRVNYVELALDIQEEKVIFGSSSNIDINDVSSKISTTEPRFHFFRYSHNHEGDSLDSIIYVFSCPDGSNGTKSAPVRKRMLYSSSKANVEQLLTKQEVKIDLKLEINSPSEISADSIINELHPPKVEEKKAFSKPARPGQRKLIK</sequence>
<dbReference type="InterPro" id="IPR002108">
    <property type="entry name" value="ADF-H"/>
</dbReference>
<dbReference type="PANTHER" id="PTHR13759">
    <property type="entry name" value="TWINFILIN"/>
    <property type="match status" value="1"/>
</dbReference>
<gene>
    <name evidence="13" type="ORF">DICPUDRAFT_44803</name>
</gene>
<dbReference type="GO" id="GO:0051015">
    <property type="term" value="F:actin filament binding"/>
    <property type="evidence" value="ECO:0000318"/>
    <property type="project" value="GO_Central"/>
</dbReference>
<keyword evidence="14" id="KW-1185">Reference proteome</keyword>
<dbReference type="SUPFAM" id="SSF55753">
    <property type="entry name" value="Actin depolymerizing proteins"/>
    <property type="match status" value="2"/>
</dbReference>
<dbReference type="CDD" id="cd11285">
    <property type="entry name" value="ADF_Twf-N_like"/>
    <property type="match status" value="1"/>
</dbReference>
<keyword evidence="4" id="KW-0963">Cytoplasm</keyword>
<dbReference type="FunFam" id="3.40.20.10:FF:000042">
    <property type="entry name" value="Actin depolymerizing protein"/>
    <property type="match status" value="1"/>
</dbReference>
<reference evidence="14" key="1">
    <citation type="journal article" date="2011" name="Genome Biol.">
        <title>Comparative genomics of the social amoebae Dictyostelium discoideum and Dictyostelium purpureum.</title>
        <authorList>
            <consortium name="US DOE Joint Genome Institute (JGI-PGF)"/>
            <person name="Sucgang R."/>
            <person name="Kuo A."/>
            <person name="Tian X."/>
            <person name="Salerno W."/>
            <person name="Parikh A."/>
            <person name="Feasley C.L."/>
            <person name="Dalin E."/>
            <person name="Tu H."/>
            <person name="Huang E."/>
            <person name="Barry K."/>
            <person name="Lindquist E."/>
            <person name="Shapiro H."/>
            <person name="Bruce D."/>
            <person name="Schmutz J."/>
            <person name="Salamov A."/>
            <person name="Fey P."/>
            <person name="Gaudet P."/>
            <person name="Anjard C."/>
            <person name="Babu M.M."/>
            <person name="Basu S."/>
            <person name="Bushmanova Y."/>
            <person name="van der Wel H."/>
            <person name="Katoh-Kurasawa M."/>
            <person name="Dinh C."/>
            <person name="Coutinho P.M."/>
            <person name="Saito T."/>
            <person name="Elias M."/>
            <person name="Schaap P."/>
            <person name="Kay R.R."/>
            <person name="Henrissat B."/>
            <person name="Eichinger L."/>
            <person name="Rivero F."/>
            <person name="Putnam N.H."/>
            <person name="West C.M."/>
            <person name="Loomis W.F."/>
            <person name="Chisholm R.L."/>
            <person name="Shaulsky G."/>
            <person name="Strassmann J.E."/>
            <person name="Queller D.C."/>
            <person name="Kuspa A."/>
            <person name="Grigoriev I.V."/>
        </authorList>
    </citation>
    <scope>NUCLEOTIDE SEQUENCE [LARGE SCALE GENOMIC DNA]</scope>
    <source>
        <strain evidence="14">QSDP1</strain>
    </source>
</reference>
<dbReference type="KEGG" id="dpp:DICPUDRAFT_44803"/>
<dbReference type="GO" id="GO:0005938">
    <property type="term" value="C:cell cortex"/>
    <property type="evidence" value="ECO:0007669"/>
    <property type="project" value="UniProtKB-SubCell"/>
</dbReference>
<evidence type="ECO:0000256" key="3">
    <source>
        <dbReference type="ARBA" id="ARBA00009557"/>
    </source>
</evidence>
<dbReference type="GO" id="GO:0005737">
    <property type="term" value="C:cytoplasm"/>
    <property type="evidence" value="ECO:0000318"/>
    <property type="project" value="GO_Central"/>
</dbReference>
<dbReference type="Gene3D" id="3.40.20.10">
    <property type="entry name" value="Severin"/>
    <property type="match status" value="2"/>
</dbReference>
<dbReference type="FunFam" id="3.40.20.10:FF:000007">
    <property type="entry name" value="Twinfilin-1 isoform 1"/>
    <property type="match status" value="1"/>
</dbReference>
<dbReference type="GO" id="GO:0051016">
    <property type="term" value="P:barbed-end actin filament capping"/>
    <property type="evidence" value="ECO:0000318"/>
    <property type="project" value="GO_Central"/>
</dbReference>
<dbReference type="PANTHER" id="PTHR13759:SF1">
    <property type="entry name" value="TWINFILIN"/>
    <property type="match status" value="1"/>
</dbReference>
<evidence type="ECO:0000256" key="2">
    <source>
        <dbReference type="ARBA" id="ARBA00004544"/>
    </source>
</evidence>
<evidence type="ECO:0000256" key="11">
    <source>
        <dbReference type="SAM" id="MobiDB-lite"/>
    </source>
</evidence>
<comment type="subcellular location">
    <subcellularLocation>
        <location evidence="2">Cytoplasm</location>
        <location evidence="2">Cell cortex</location>
    </subcellularLocation>
    <subcellularLocation>
        <location evidence="1">Cytoplasm</location>
        <location evidence="1">Cytoskeleton</location>
    </subcellularLocation>
</comment>
<evidence type="ECO:0000256" key="6">
    <source>
        <dbReference type="ARBA" id="ARBA00023203"/>
    </source>
</evidence>
<feature type="region of interest" description="Disordered" evidence="11">
    <location>
        <begin position="319"/>
        <end position="339"/>
    </location>
</feature>
<dbReference type="EMBL" id="GL870947">
    <property type="protein sequence ID" value="EGC40074.1"/>
    <property type="molecule type" value="Genomic_DNA"/>
</dbReference>
<dbReference type="InterPro" id="IPR029006">
    <property type="entry name" value="ADF-H/Gelsolin-like_dom_sf"/>
</dbReference>
<dbReference type="GO" id="GO:0005884">
    <property type="term" value="C:actin filament"/>
    <property type="evidence" value="ECO:0000318"/>
    <property type="project" value="GO_Central"/>
</dbReference>
<dbReference type="InterPro" id="IPR028458">
    <property type="entry name" value="Twinfilin"/>
</dbReference>
<evidence type="ECO:0000256" key="7">
    <source>
        <dbReference type="ARBA" id="ARBA00023212"/>
    </source>
</evidence>
<comment type="subunit">
    <text evidence="8">Interacts with G-actin; ADP-actin form.</text>
</comment>
<comment type="similarity">
    <text evidence="3">Belongs to the actin-binding proteins ADF family. Twinfilin subfamily.</text>
</comment>
<dbReference type="Proteomes" id="UP000001064">
    <property type="component" value="Unassembled WGS sequence"/>
</dbReference>
<dbReference type="OrthoDB" id="10006997at2759"/>